<dbReference type="STRING" id="109376.A0A0D3DUN9"/>
<dbReference type="Gene3D" id="3.30.70.330">
    <property type="match status" value="1"/>
</dbReference>
<dbReference type="GO" id="GO:0003723">
    <property type="term" value="F:RNA binding"/>
    <property type="evidence" value="ECO:0007669"/>
    <property type="project" value="InterPro"/>
</dbReference>
<sequence>MAKASLFWMSKARIFLSGVQSLSRFTDSTISGLSFKTLMGISSSSEEFFKEVGQVVDVRIGMSNDGDGRFLCFGMVEFATPREAQKSFKLLNLTKASANLFQTVFILSSSSSEFGTTFCPAVQRFSKKEEPKTSSRGKWFVVLQSCPISFPMSNMVKKPLESKGLWSSLPSKASKLPCPSGSLSLSKKRASQKVAPLKHEERRSLWCDGYKKEVMYLKRGSWSSTPHLRSNKRS</sequence>
<dbReference type="Pfam" id="PF00076">
    <property type="entry name" value="RRM_1"/>
    <property type="match status" value="1"/>
</dbReference>
<protein>
    <recommendedName>
        <fullName evidence="2">RRM domain-containing protein</fullName>
    </recommendedName>
</protein>
<accession>A0A0D3DUN9</accession>
<feature type="region of interest" description="Disordered" evidence="1">
    <location>
        <begin position="171"/>
        <end position="196"/>
    </location>
</feature>
<proteinExistence type="predicted"/>
<dbReference type="SUPFAM" id="SSF54928">
    <property type="entry name" value="RNA-binding domain, RBD"/>
    <property type="match status" value="1"/>
</dbReference>
<evidence type="ECO:0000256" key="1">
    <source>
        <dbReference type="SAM" id="MobiDB-lite"/>
    </source>
</evidence>
<dbReference type="InterPro" id="IPR035979">
    <property type="entry name" value="RBD_domain_sf"/>
</dbReference>
<evidence type="ECO:0000259" key="2">
    <source>
        <dbReference type="Pfam" id="PF00076"/>
    </source>
</evidence>
<organism evidence="3 4">
    <name type="scientific">Brassica oleracea var. oleracea</name>
    <dbReference type="NCBI Taxonomy" id="109376"/>
    <lineage>
        <taxon>Eukaryota</taxon>
        <taxon>Viridiplantae</taxon>
        <taxon>Streptophyta</taxon>
        <taxon>Embryophyta</taxon>
        <taxon>Tracheophyta</taxon>
        <taxon>Spermatophyta</taxon>
        <taxon>Magnoliopsida</taxon>
        <taxon>eudicotyledons</taxon>
        <taxon>Gunneridae</taxon>
        <taxon>Pentapetalae</taxon>
        <taxon>rosids</taxon>
        <taxon>malvids</taxon>
        <taxon>Brassicales</taxon>
        <taxon>Brassicaceae</taxon>
        <taxon>Brassiceae</taxon>
        <taxon>Brassica</taxon>
    </lineage>
</organism>
<keyword evidence="4" id="KW-1185">Reference proteome</keyword>
<dbReference type="Proteomes" id="UP000032141">
    <property type="component" value="Chromosome C8"/>
</dbReference>
<evidence type="ECO:0000313" key="4">
    <source>
        <dbReference type="Proteomes" id="UP000032141"/>
    </source>
</evidence>
<dbReference type="InterPro" id="IPR000504">
    <property type="entry name" value="RRM_dom"/>
</dbReference>
<dbReference type="InterPro" id="IPR012677">
    <property type="entry name" value="Nucleotide-bd_a/b_plait_sf"/>
</dbReference>
<reference evidence="3" key="2">
    <citation type="submission" date="2015-03" db="UniProtKB">
        <authorList>
            <consortium name="EnsemblPlants"/>
        </authorList>
    </citation>
    <scope>IDENTIFICATION</scope>
</reference>
<dbReference type="AlphaFoldDB" id="A0A0D3DUN9"/>
<evidence type="ECO:0000313" key="3">
    <source>
        <dbReference type="EnsemblPlants" id="Bo8g095410.1"/>
    </source>
</evidence>
<dbReference type="EnsemblPlants" id="Bo8g095410.1">
    <property type="protein sequence ID" value="Bo8g095410.1"/>
    <property type="gene ID" value="Bo8g095410"/>
</dbReference>
<dbReference type="HOGENOM" id="CLU_1186455_0_0_1"/>
<dbReference type="Gramene" id="Bo8g095410.1">
    <property type="protein sequence ID" value="Bo8g095410.1"/>
    <property type="gene ID" value="Bo8g095410"/>
</dbReference>
<name>A0A0D3DUN9_BRAOL</name>
<reference evidence="3 4" key="1">
    <citation type="journal article" date="2014" name="Genome Biol.">
        <title>Transcriptome and methylome profiling reveals relics of genome dominance in the mesopolyploid Brassica oleracea.</title>
        <authorList>
            <person name="Parkin I.A."/>
            <person name="Koh C."/>
            <person name="Tang H."/>
            <person name="Robinson S.J."/>
            <person name="Kagale S."/>
            <person name="Clarke W.E."/>
            <person name="Town C.D."/>
            <person name="Nixon J."/>
            <person name="Krishnakumar V."/>
            <person name="Bidwell S.L."/>
            <person name="Denoeud F."/>
            <person name="Belcram H."/>
            <person name="Links M.G."/>
            <person name="Just J."/>
            <person name="Clarke C."/>
            <person name="Bender T."/>
            <person name="Huebert T."/>
            <person name="Mason A.S."/>
            <person name="Pires J.C."/>
            <person name="Barker G."/>
            <person name="Moore J."/>
            <person name="Walley P.G."/>
            <person name="Manoli S."/>
            <person name="Batley J."/>
            <person name="Edwards D."/>
            <person name="Nelson M.N."/>
            <person name="Wang X."/>
            <person name="Paterson A.H."/>
            <person name="King G."/>
            <person name="Bancroft I."/>
            <person name="Chalhoub B."/>
            <person name="Sharpe A.G."/>
        </authorList>
    </citation>
    <scope>NUCLEOTIDE SEQUENCE</scope>
    <source>
        <strain evidence="3 4">cv. TO1000</strain>
    </source>
</reference>
<feature type="domain" description="RRM" evidence="2">
    <location>
        <begin position="46"/>
        <end position="92"/>
    </location>
</feature>